<sequence length="111" mass="13137">MLNQETLDRIAALKQEIAELRKTAQPAPKAYALASRKCRQWFLQVKDTNQHYGAQIICENAARSAVREKKGLQGKEYSRPNRYITTEEDAEEYFELFKRFLSVYQEYRQKE</sequence>
<comment type="caution">
    <text evidence="1">The sequence shown here is derived from an EMBL/GenBank/DDBJ whole genome shotgun (WGS) entry which is preliminary data.</text>
</comment>
<dbReference type="Proteomes" id="UP000658131">
    <property type="component" value="Unassembled WGS sequence"/>
</dbReference>
<dbReference type="RefSeq" id="WP_262399423.1">
    <property type="nucleotide sequence ID" value="NZ_JACRTB010000007.1"/>
</dbReference>
<evidence type="ECO:0000313" key="1">
    <source>
        <dbReference type="EMBL" id="MBC8575853.1"/>
    </source>
</evidence>
<organism evidence="1 2">
    <name type="scientific">Yanshouia hominis</name>
    <dbReference type="NCBI Taxonomy" id="2763673"/>
    <lineage>
        <taxon>Bacteria</taxon>
        <taxon>Bacillati</taxon>
        <taxon>Bacillota</taxon>
        <taxon>Clostridia</taxon>
        <taxon>Eubacteriales</taxon>
        <taxon>Oscillospiraceae</taxon>
        <taxon>Yanshouia</taxon>
    </lineage>
</organism>
<protein>
    <submittedName>
        <fullName evidence="1">Uncharacterized protein</fullName>
    </submittedName>
</protein>
<gene>
    <name evidence="1" type="ORF">H8717_05430</name>
</gene>
<keyword evidence="2" id="KW-1185">Reference proteome</keyword>
<name>A0ABR7NHH5_9FIRM</name>
<reference evidence="1 2" key="1">
    <citation type="submission" date="2020-08" db="EMBL/GenBank/DDBJ databases">
        <title>Genome public.</title>
        <authorList>
            <person name="Liu C."/>
            <person name="Sun Q."/>
        </authorList>
    </citation>
    <scope>NUCLEOTIDE SEQUENCE [LARGE SCALE GENOMIC DNA]</scope>
    <source>
        <strain evidence="1 2">BX1</strain>
    </source>
</reference>
<proteinExistence type="predicted"/>
<accession>A0ABR7NHH5</accession>
<evidence type="ECO:0000313" key="2">
    <source>
        <dbReference type="Proteomes" id="UP000658131"/>
    </source>
</evidence>
<dbReference type="EMBL" id="JACRTB010000007">
    <property type="protein sequence ID" value="MBC8575853.1"/>
    <property type="molecule type" value="Genomic_DNA"/>
</dbReference>